<evidence type="ECO:0000313" key="2">
    <source>
        <dbReference type="EMBL" id="KAJ9609588.1"/>
    </source>
</evidence>
<gene>
    <name evidence="2" type="ORF">H2200_005915</name>
</gene>
<dbReference type="Proteomes" id="UP001172673">
    <property type="component" value="Unassembled WGS sequence"/>
</dbReference>
<reference evidence="2" key="1">
    <citation type="submission" date="2022-10" db="EMBL/GenBank/DDBJ databases">
        <title>Culturing micro-colonial fungi from biological soil crusts in the Mojave desert and describing Neophaeococcomyces mojavensis, and introducing the new genera and species Taxawa tesnikishii.</title>
        <authorList>
            <person name="Kurbessoian T."/>
            <person name="Stajich J.E."/>
        </authorList>
    </citation>
    <scope>NUCLEOTIDE SEQUENCE</scope>
    <source>
        <strain evidence="2">TK_41</strain>
    </source>
</reference>
<keyword evidence="3" id="KW-1185">Reference proteome</keyword>
<dbReference type="EMBL" id="JAPDRK010000008">
    <property type="protein sequence ID" value="KAJ9609588.1"/>
    <property type="molecule type" value="Genomic_DNA"/>
</dbReference>
<protein>
    <recommendedName>
        <fullName evidence="1">DUF7918 domain-containing protein</fullName>
    </recommendedName>
</protein>
<name>A0AA38XAK5_9EURO</name>
<organism evidence="2 3">
    <name type="scientific">Cladophialophora chaetospira</name>
    <dbReference type="NCBI Taxonomy" id="386627"/>
    <lineage>
        <taxon>Eukaryota</taxon>
        <taxon>Fungi</taxon>
        <taxon>Dikarya</taxon>
        <taxon>Ascomycota</taxon>
        <taxon>Pezizomycotina</taxon>
        <taxon>Eurotiomycetes</taxon>
        <taxon>Chaetothyriomycetidae</taxon>
        <taxon>Chaetothyriales</taxon>
        <taxon>Herpotrichiellaceae</taxon>
        <taxon>Cladophialophora</taxon>
    </lineage>
</organism>
<evidence type="ECO:0000259" key="1">
    <source>
        <dbReference type="Pfam" id="PF25534"/>
    </source>
</evidence>
<dbReference type="AlphaFoldDB" id="A0AA38XAK5"/>
<dbReference type="PANTHER" id="PTHR36223:SF1">
    <property type="entry name" value="TRANSCRIPTION ELONGATION FACTOR EAF N-TERMINAL DOMAIN-CONTAINING PROTEIN"/>
    <property type="match status" value="1"/>
</dbReference>
<comment type="caution">
    <text evidence="2">The sequence shown here is derived from an EMBL/GenBank/DDBJ whole genome shotgun (WGS) entry which is preliminary data.</text>
</comment>
<evidence type="ECO:0000313" key="3">
    <source>
        <dbReference type="Proteomes" id="UP001172673"/>
    </source>
</evidence>
<dbReference type="InterPro" id="IPR057678">
    <property type="entry name" value="DUF7918"/>
</dbReference>
<sequence>MAVIDQIKVTVRAGNQTLQEYDLPQDEQDNQPVRANTTVKYLEAIANTDYELKCGISAGGFDLGEADYLSFKFYVDGKYTSSYHFRKARYRASAGSAIISQVSRAIVDGQWRGIPYRWGELITTEEQSHLTLEEMKQRYAELGTMRLEVWRKEGTETRAARPRYLSPARETIPEKALKGKAMDLASQ</sequence>
<dbReference type="PANTHER" id="PTHR36223">
    <property type="entry name" value="BETA-LACTAMASE-TYPE TRANSPEPTIDASE FOLD DOMAIN CONTAINING PROTEIN"/>
    <property type="match status" value="1"/>
</dbReference>
<accession>A0AA38XAK5</accession>
<dbReference type="Pfam" id="PF25534">
    <property type="entry name" value="DUF7918"/>
    <property type="match status" value="1"/>
</dbReference>
<feature type="domain" description="DUF7918" evidence="1">
    <location>
        <begin position="7"/>
        <end position="183"/>
    </location>
</feature>
<proteinExistence type="predicted"/>